<evidence type="ECO:0000256" key="3">
    <source>
        <dbReference type="ARBA" id="ARBA00007073"/>
    </source>
</evidence>
<feature type="chain" id="PRO_5019028456" description="L antigen family member 3" evidence="11">
    <location>
        <begin position="29"/>
        <end position="152"/>
    </location>
</feature>
<organism evidence="12">
    <name type="scientific">Ursus maritimus</name>
    <name type="common">Polar bear</name>
    <name type="synonym">Thalarctos maritimus</name>
    <dbReference type="NCBI Taxonomy" id="29073"/>
    <lineage>
        <taxon>Eukaryota</taxon>
        <taxon>Metazoa</taxon>
        <taxon>Chordata</taxon>
        <taxon>Craniata</taxon>
        <taxon>Vertebrata</taxon>
        <taxon>Euteleostomi</taxon>
        <taxon>Mammalia</taxon>
        <taxon>Eutheria</taxon>
        <taxon>Laurasiatheria</taxon>
        <taxon>Carnivora</taxon>
        <taxon>Caniformia</taxon>
        <taxon>Ursidae</taxon>
        <taxon>Ursus</taxon>
    </lineage>
</organism>
<dbReference type="GO" id="GO:0008033">
    <property type="term" value="P:tRNA processing"/>
    <property type="evidence" value="ECO:0007669"/>
    <property type="project" value="UniProtKB-KW"/>
</dbReference>
<dbReference type="Pfam" id="PF09341">
    <property type="entry name" value="Pcc1"/>
    <property type="match status" value="1"/>
</dbReference>
<reference evidence="12" key="1">
    <citation type="submission" date="2019-03" db="UniProtKB">
        <authorList>
            <consortium name="Ensembl"/>
        </authorList>
    </citation>
    <scope>IDENTIFICATION</scope>
</reference>
<dbReference type="Ensembl" id="ENSUMAT00000031349.1">
    <property type="protein sequence ID" value="ENSUMAP00000026482.1"/>
    <property type="gene ID" value="ENSUMAG00000019269.1"/>
</dbReference>
<dbReference type="GO" id="GO:0070525">
    <property type="term" value="P:tRNA threonylcarbamoyladenosine metabolic process"/>
    <property type="evidence" value="ECO:0007669"/>
    <property type="project" value="TreeGrafter"/>
</dbReference>
<evidence type="ECO:0000256" key="9">
    <source>
        <dbReference type="ARBA" id="ARBA00076355"/>
    </source>
</evidence>
<name>A0A452UZB0_URSMA</name>
<comment type="subcellular location">
    <subcellularLocation>
        <location evidence="2">Cytoplasm</location>
    </subcellularLocation>
    <subcellularLocation>
        <location evidence="1">Nucleus</location>
    </subcellularLocation>
</comment>
<keyword evidence="4" id="KW-0963">Cytoplasm</keyword>
<keyword evidence="11" id="KW-0732">Signal</keyword>
<feature type="region of interest" description="Disordered" evidence="10">
    <location>
        <begin position="31"/>
        <end position="69"/>
    </location>
</feature>
<evidence type="ECO:0000256" key="6">
    <source>
        <dbReference type="ARBA" id="ARBA00023242"/>
    </source>
</evidence>
<dbReference type="GO" id="GO:0005737">
    <property type="term" value="C:cytoplasm"/>
    <property type="evidence" value="ECO:0007669"/>
    <property type="project" value="UniProtKB-SubCell"/>
</dbReference>
<comment type="similarity">
    <text evidence="3">Belongs to the CTAG/PCC1 family.</text>
</comment>
<feature type="signal peptide" evidence="11">
    <location>
        <begin position="1"/>
        <end position="28"/>
    </location>
</feature>
<evidence type="ECO:0000256" key="10">
    <source>
        <dbReference type="SAM" id="MobiDB-lite"/>
    </source>
</evidence>
<comment type="function">
    <text evidence="7">Component of the EKC/KEOPS complex that is required for the formation of a threonylcarbamoyl group on adenosine at position 37 (t(6)A37) in tRNAs that read codons beginning with adenine. The complex is probably involved in the transfer of the threonylcarbamoyl moiety of threonylcarbamoyl-AMP (TC-AMP) to the N6 group of A37. LAGE3 functions as a dimerization module for the complex.</text>
</comment>
<protein>
    <recommendedName>
        <fullName evidence="9">L antigen family member 3</fullName>
    </recommendedName>
</protein>
<accession>A0A452UZB0</accession>
<sequence>MKLKALKKIPRKLIFLKILLIYLTEIETASERGNTSRGSGRGRSRLIAEEPDVGLDPRTPGSRPDTLTVPFPSPMEAEIAHRFLTPNAQLRGPVQKELSVDGSVLTVRLTAEDPGQLRISITSCLDQVSLVIRTIQRIVPPFFAKPQQDKGG</sequence>
<evidence type="ECO:0000256" key="7">
    <source>
        <dbReference type="ARBA" id="ARBA00053047"/>
    </source>
</evidence>
<evidence type="ECO:0000256" key="8">
    <source>
        <dbReference type="ARBA" id="ARBA00062157"/>
    </source>
</evidence>
<keyword evidence="6" id="KW-0539">Nucleus</keyword>
<dbReference type="PANTHER" id="PTHR31283:SF5">
    <property type="entry name" value="EKC_KEOPS COMPLEX SUBUNIT LAGE3"/>
    <property type="match status" value="1"/>
</dbReference>
<keyword evidence="5" id="KW-0819">tRNA processing</keyword>
<dbReference type="InterPro" id="IPR015419">
    <property type="entry name" value="CTAG/Pcc1"/>
</dbReference>
<dbReference type="GO" id="GO:0005634">
    <property type="term" value="C:nucleus"/>
    <property type="evidence" value="ECO:0007669"/>
    <property type="project" value="UniProtKB-SubCell"/>
</dbReference>
<evidence type="ECO:0000256" key="2">
    <source>
        <dbReference type="ARBA" id="ARBA00004496"/>
    </source>
</evidence>
<proteinExistence type="inferred from homology"/>
<dbReference type="GO" id="GO:0000408">
    <property type="term" value="C:EKC/KEOPS complex"/>
    <property type="evidence" value="ECO:0007669"/>
    <property type="project" value="TreeGrafter"/>
</dbReference>
<dbReference type="Gene3D" id="3.30.310.50">
    <property type="entry name" value="Alpha-D-phosphohexomutase, C-terminal domain"/>
    <property type="match status" value="1"/>
</dbReference>
<evidence type="ECO:0000313" key="12">
    <source>
        <dbReference type="Ensembl" id="ENSUMAP00000026482"/>
    </source>
</evidence>
<dbReference type="PANTHER" id="PTHR31283">
    <property type="entry name" value="EKC/KEOPS COMPLEX SUBUNIT PCC1 FAMILY MEMBER"/>
    <property type="match status" value="1"/>
</dbReference>
<evidence type="ECO:0000256" key="5">
    <source>
        <dbReference type="ARBA" id="ARBA00022694"/>
    </source>
</evidence>
<comment type="subunit">
    <text evidence="8">Component of the EKC/KEOPS complex composed of at least GON7, TP53RK, TPRKB, OSGEP and LAGE3; the whole complex dimerizes.</text>
</comment>
<evidence type="ECO:0000256" key="1">
    <source>
        <dbReference type="ARBA" id="ARBA00004123"/>
    </source>
</evidence>
<dbReference type="AlphaFoldDB" id="A0A452UZB0"/>
<evidence type="ECO:0000256" key="4">
    <source>
        <dbReference type="ARBA" id="ARBA00022490"/>
    </source>
</evidence>
<dbReference type="GeneTree" id="ENSGT00410000025802"/>
<evidence type="ECO:0000256" key="11">
    <source>
        <dbReference type="SAM" id="SignalP"/>
    </source>
</evidence>
<dbReference type="FunFam" id="3.30.310.50:FF:000005">
    <property type="entry name" value="L antigen family member 3"/>
    <property type="match status" value="1"/>
</dbReference>